<dbReference type="InterPro" id="IPR029751">
    <property type="entry name" value="Ribosomal_L25_dom"/>
</dbReference>
<reference evidence="9 10" key="1">
    <citation type="submission" date="2020-08" db="EMBL/GenBank/DDBJ databases">
        <title>Genomic Encyclopedia of Type Strains, Phase IV (KMG-IV): sequencing the most valuable type-strain genomes for metagenomic binning, comparative biology and taxonomic classification.</title>
        <authorList>
            <person name="Goeker M."/>
        </authorList>
    </citation>
    <scope>NUCLEOTIDE SEQUENCE [LARGE SCALE GENOMIC DNA]</scope>
    <source>
        <strain evidence="9 10">DSM 103377</strain>
    </source>
</reference>
<evidence type="ECO:0000259" key="7">
    <source>
        <dbReference type="Pfam" id="PF01386"/>
    </source>
</evidence>
<dbReference type="SUPFAM" id="SSF50715">
    <property type="entry name" value="Ribosomal protein L25-like"/>
    <property type="match status" value="1"/>
</dbReference>
<feature type="domain" description="Large ribosomal subunit protein bL25 L25" evidence="7">
    <location>
        <begin position="7"/>
        <end position="94"/>
    </location>
</feature>
<dbReference type="NCBIfam" id="NF004612">
    <property type="entry name" value="PRK05943.1"/>
    <property type="match status" value="1"/>
</dbReference>
<evidence type="ECO:0000256" key="2">
    <source>
        <dbReference type="ARBA" id="ARBA00022884"/>
    </source>
</evidence>
<evidence type="ECO:0000256" key="4">
    <source>
        <dbReference type="ARBA" id="ARBA00023274"/>
    </source>
</evidence>
<dbReference type="CDD" id="cd00495">
    <property type="entry name" value="Ribosomal_L25_TL5_CTC"/>
    <property type="match status" value="1"/>
</dbReference>
<evidence type="ECO:0000256" key="6">
    <source>
        <dbReference type="SAM" id="MobiDB-lite"/>
    </source>
</evidence>
<dbReference type="HAMAP" id="MF_01334">
    <property type="entry name" value="Ribosomal_bL25_CTC"/>
    <property type="match status" value="1"/>
</dbReference>
<dbReference type="Gene3D" id="2.170.120.20">
    <property type="entry name" value="Ribosomal protein L25, beta domain"/>
    <property type="match status" value="1"/>
</dbReference>
<keyword evidence="1 5" id="KW-0699">rRNA-binding</keyword>
<dbReference type="EMBL" id="JACIJS010000001">
    <property type="protein sequence ID" value="MBB5514119.1"/>
    <property type="molecule type" value="Genomic_DNA"/>
</dbReference>
<dbReference type="NCBIfam" id="NF004128">
    <property type="entry name" value="PRK05618.1-2"/>
    <property type="match status" value="1"/>
</dbReference>
<gene>
    <name evidence="5" type="primary">rplY</name>
    <name evidence="5" type="synonym">ctc</name>
    <name evidence="9" type="ORF">FHS89_000117</name>
</gene>
<evidence type="ECO:0000256" key="3">
    <source>
        <dbReference type="ARBA" id="ARBA00022980"/>
    </source>
</evidence>
<organism evidence="9 10">
    <name type="scientific">Rubricella aquisinus</name>
    <dbReference type="NCBI Taxonomy" id="2028108"/>
    <lineage>
        <taxon>Bacteria</taxon>
        <taxon>Pseudomonadati</taxon>
        <taxon>Pseudomonadota</taxon>
        <taxon>Alphaproteobacteria</taxon>
        <taxon>Rhodobacterales</taxon>
        <taxon>Paracoccaceae</taxon>
        <taxon>Rubricella</taxon>
    </lineage>
</organism>
<protein>
    <recommendedName>
        <fullName evidence="5">Large ribosomal subunit protein bL25</fullName>
    </recommendedName>
    <alternativeName>
        <fullName evidence="5">General stress protein CTC</fullName>
    </alternativeName>
</protein>
<feature type="domain" description="Large ribosomal subunit protein bL25 beta" evidence="8">
    <location>
        <begin position="103"/>
        <end position="187"/>
    </location>
</feature>
<dbReference type="NCBIfam" id="TIGR00731">
    <property type="entry name" value="bL25_bact_ctc"/>
    <property type="match status" value="1"/>
</dbReference>
<proteinExistence type="inferred from homology"/>
<dbReference type="GO" id="GO:0006412">
    <property type="term" value="P:translation"/>
    <property type="evidence" value="ECO:0007669"/>
    <property type="project" value="UniProtKB-UniRule"/>
</dbReference>
<evidence type="ECO:0000313" key="9">
    <source>
        <dbReference type="EMBL" id="MBB5514119.1"/>
    </source>
</evidence>
<sequence length="210" mass="22400">MASTNSLDATSREGTGKGAARAARREGLIPGVIYGGGTDPQPINVKFNELLKLLKKGKFMSTLLKIKVDGKEETVICRAVQRDVVKDLPTHVDFLRLSAKSRINLYIPVEFANEDTCPGLKKGGVLTVVRNEVELKVTAGNIPETIVADLANVNVGDVINISDIDLPAGSRPMITDRDFVIANISAPSSLRAADDEDDAEGGDEDAAAEE</sequence>
<dbReference type="InterPro" id="IPR001021">
    <property type="entry name" value="Ribosomal_bL25_long"/>
</dbReference>
<name>A0A840WG40_9RHOB</name>
<feature type="region of interest" description="Disordered" evidence="6">
    <location>
        <begin position="1"/>
        <end position="22"/>
    </location>
</feature>
<comment type="function">
    <text evidence="5">This is one of the proteins that binds to the 5S RNA in the ribosome where it forms part of the central protuberance.</text>
</comment>
<accession>A0A840WG40</accession>
<dbReference type="InterPro" id="IPR020056">
    <property type="entry name" value="Rbsml_bL25/Gln-tRNA_synth_N"/>
</dbReference>
<evidence type="ECO:0000256" key="1">
    <source>
        <dbReference type="ARBA" id="ARBA00022730"/>
    </source>
</evidence>
<dbReference type="Pfam" id="PF14693">
    <property type="entry name" value="Ribosomal_TL5_C"/>
    <property type="match status" value="1"/>
</dbReference>
<dbReference type="GO" id="GO:0008097">
    <property type="term" value="F:5S rRNA binding"/>
    <property type="evidence" value="ECO:0007669"/>
    <property type="project" value="InterPro"/>
</dbReference>
<dbReference type="PANTHER" id="PTHR33284">
    <property type="entry name" value="RIBOSOMAL PROTEIN L25/GLN-TRNA SYNTHETASE, ANTI-CODON-BINDING DOMAIN-CONTAINING PROTEIN"/>
    <property type="match status" value="1"/>
</dbReference>
<dbReference type="PANTHER" id="PTHR33284:SF1">
    <property type="entry name" value="RIBOSOMAL PROTEIN L25_GLN-TRNA SYNTHETASE, ANTI-CODON-BINDING DOMAIN-CONTAINING PROTEIN"/>
    <property type="match status" value="1"/>
</dbReference>
<keyword evidence="3 5" id="KW-0689">Ribosomal protein</keyword>
<comment type="caution">
    <text evidence="9">The sequence shown here is derived from an EMBL/GenBank/DDBJ whole genome shotgun (WGS) entry which is preliminary data.</text>
</comment>
<dbReference type="Pfam" id="PF01386">
    <property type="entry name" value="Ribosomal_L25p"/>
    <property type="match status" value="1"/>
</dbReference>
<keyword evidence="2 5" id="KW-0694">RNA-binding</keyword>
<dbReference type="InterPro" id="IPR011035">
    <property type="entry name" value="Ribosomal_bL25/Gln-tRNA_synth"/>
</dbReference>
<evidence type="ECO:0000259" key="8">
    <source>
        <dbReference type="Pfam" id="PF14693"/>
    </source>
</evidence>
<dbReference type="GO" id="GO:0003735">
    <property type="term" value="F:structural constituent of ribosome"/>
    <property type="evidence" value="ECO:0007669"/>
    <property type="project" value="InterPro"/>
</dbReference>
<evidence type="ECO:0000256" key="5">
    <source>
        <dbReference type="HAMAP-Rule" id="MF_01334"/>
    </source>
</evidence>
<dbReference type="AlphaFoldDB" id="A0A840WG40"/>
<evidence type="ECO:0000313" key="10">
    <source>
        <dbReference type="Proteomes" id="UP000553766"/>
    </source>
</evidence>
<dbReference type="InterPro" id="IPR020057">
    <property type="entry name" value="Ribosomal_bL25_b-dom"/>
</dbReference>
<dbReference type="Gene3D" id="2.40.240.10">
    <property type="entry name" value="Ribosomal Protein L25, Chain P"/>
    <property type="match status" value="1"/>
</dbReference>
<comment type="subunit">
    <text evidence="5">Part of the 50S ribosomal subunit; part of the 5S rRNA/L5/L18/L25 subcomplex. Contacts the 5S rRNA. Binds to the 5S rRNA independently of L5 and L18.</text>
</comment>
<comment type="similarity">
    <text evidence="5">Belongs to the bacterial ribosomal protein bL25 family. CTC subfamily.</text>
</comment>
<dbReference type="InterPro" id="IPR037121">
    <property type="entry name" value="Ribosomal_bL25_C"/>
</dbReference>
<feature type="compositionally biased region" description="Acidic residues" evidence="6">
    <location>
        <begin position="194"/>
        <end position="210"/>
    </location>
</feature>
<feature type="region of interest" description="Disordered" evidence="6">
    <location>
        <begin position="190"/>
        <end position="210"/>
    </location>
</feature>
<keyword evidence="4 5" id="KW-0687">Ribonucleoprotein</keyword>
<keyword evidence="10" id="KW-1185">Reference proteome</keyword>
<dbReference type="GO" id="GO:0022625">
    <property type="term" value="C:cytosolic large ribosomal subunit"/>
    <property type="evidence" value="ECO:0007669"/>
    <property type="project" value="TreeGrafter"/>
</dbReference>
<dbReference type="InterPro" id="IPR020930">
    <property type="entry name" value="Ribosomal_uL5_bac-type"/>
</dbReference>
<dbReference type="Proteomes" id="UP000553766">
    <property type="component" value="Unassembled WGS sequence"/>
</dbReference>